<dbReference type="PANTHER" id="PTHR43625">
    <property type="entry name" value="AFLATOXIN B1 ALDEHYDE REDUCTASE"/>
    <property type="match status" value="1"/>
</dbReference>
<proteinExistence type="predicted"/>
<evidence type="ECO:0000256" key="1">
    <source>
        <dbReference type="ARBA" id="ARBA00023002"/>
    </source>
</evidence>
<dbReference type="InterPro" id="IPR050791">
    <property type="entry name" value="Aldo-Keto_reductase"/>
</dbReference>
<dbReference type="EMBL" id="SNZH01000024">
    <property type="protein sequence ID" value="TDR37758.1"/>
    <property type="molecule type" value="Genomic_DNA"/>
</dbReference>
<dbReference type="Proteomes" id="UP000295293">
    <property type="component" value="Unassembled WGS sequence"/>
</dbReference>
<sequence length="134" mass="14859">MKTRQLGNSQLNVSAIGLGCMGLSYGYGPAVDRAEGIALIRSAFQRGVTFFDTAEAYGHRPIYRSTASGLYRRGRAKQQPVISRCSPDRAFTNGQSLRINRHRLKFRWRSGATQRTVHELCLFGHGDCLSPVSP</sequence>
<feature type="domain" description="NADP-dependent oxidoreductase" evidence="2">
    <location>
        <begin position="15"/>
        <end position="59"/>
    </location>
</feature>
<reference evidence="3 4" key="1">
    <citation type="submission" date="2019-03" db="EMBL/GenBank/DDBJ databases">
        <title>Genomic Encyclopedia of Type Strains, Phase IV (KMG-IV): sequencing the most valuable type-strain genomes for metagenomic binning, comparative biology and taxonomic classification.</title>
        <authorList>
            <person name="Goeker M."/>
        </authorList>
    </citation>
    <scope>NUCLEOTIDE SEQUENCE [LARGE SCALE GENOMIC DNA]</scope>
    <source>
        <strain evidence="3 4">DSM 21667</strain>
    </source>
</reference>
<keyword evidence="1" id="KW-0560">Oxidoreductase</keyword>
<dbReference type="Gene3D" id="3.20.20.100">
    <property type="entry name" value="NADP-dependent oxidoreductase domain"/>
    <property type="match status" value="1"/>
</dbReference>
<name>A0A4R6YL49_9GAMM</name>
<dbReference type="PANTHER" id="PTHR43625:SF77">
    <property type="entry name" value="ALDO-KETO REDUCTASE"/>
    <property type="match status" value="1"/>
</dbReference>
<dbReference type="Pfam" id="PF00248">
    <property type="entry name" value="Aldo_ket_red"/>
    <property type="match status" value="1"/>
</dbReference>
<keyword evidence="4" id="KW-1185">Reference proteome</keyword>
<dbReference type="SUPFAM" id="SSF51430">
    <property type="entry name" value="NAD(P)-linked oxidoreductase"/>
    <property type="match status" value="1"/>
</dbReference>
<dbReference type="GO" id="GO:0005737">
    <property type="term" value="C:cytoplasm"/>
    <property type="evidence" value="ECO:0007669"/>
    <property type="project" value="TreeGrafter"/>
</dbReference>
<dbReference type="PROSITE" id="PS51257">
    <property type="entry name" value="PROKAR_LIPOPROTEIN"/>
    <property type="match status" value="1"/>
</dbReference>
<evidence type="ECO:0000259" key="2">
    <source>
        <dbReference type="Pfam" id="PF00248"/>
    </source>
</evidence>
<dbReference type="GO" id="GO:0016491">
    <property type="term" value="F:oxidoreductase activity"/>
    <property type="evidence" value="ECO:0007669"/>
    <property type="project" value="UniProtKB-KW"/>
</dbReference>
<dbReference type="AlphaFoldDB" id="A0A4R6YL49"/>
<dbReference type="InterPro" id="IPR036812">
    <property type="entry name" value="NAD(P)_OxRdtase_dom_sf"/>
</dbReference>
<gene>
    <name evidence="3" type="ORF">DFR29_12455</name>
</gene>
<dbReference type="InterPro" id="IPR023210">
    <property type="entry name" value="NADP_OxRdtase_dom"/>
</dbReference>
<comment type="caution">
    <text evidence="3">The sequence shown here is derived from an EMBL/GenBank/DDBJ whole genome shotgun (WGS) entry which is preliminary data.</text>
</comment>
<organism evidence="3 4">
    <name type="scientific">Tahibacter aquaticus</name>
    <dbReference type="NCBI Taxonomy" id="520092"/>
    <lineage>
        <taxon>Bacteria</taxon>
        <taxon>Pseudomonadati</taxon>
        <taxon>Pseudomonadota</taxon>
        <taxon>Gammaproteobacteria</taxon>
        <taxon>Lysobacterales</taxon>
        <taxon>Rhodanobacteraceae</taxon>
        <taxon>Tahibacter</taxon>
    </lineage>
</organism>
<evidence type="ECO:0000313" key="4">
    <source>
        <dbReference type="Proteomes" id="UP000295293"/>
    </source>
</evidence>
<evidence type="ECO:0000313" key="3">
    <source>
        <dbReference type="EMBL" id="TDR37758.1"/>
    </source>
</evidence>
<accession>A0A4R6YL49</accession>
<protein>
    <submittedName>
        <fullName evidence="3">Aldo/keto reductase family protein</fullName>
    </submittedName>
</protein>